<dbReference type="AlphaFoldDB" id="A0A9X1ZPB6"/>
<evidence type="ECO:0000313" key="6">
    <source>
        <dbReference type="EMBL" id="MCL1143167.1"/>
    </source>
</evidence>
<feature type="domain" description="Helicase ATP-binding" evidence="5">
    <location>
        <begin position="36"/>
        <end position="309"/>
    </location>
</feature>
<dbReference type="InterPro" id="IPR014013">
    <property type="entry name" value="Helic_SF1/SF2_ATP-bd_DinG/Rad3"/>
</dbReference>
<dbReference type="PANTHER" id="PTHR11472">
    <property type="entry name" value="DNA REPAIR DEAD HELICASE RAD3/XP-D SUBFAMILY MEMBER"/>
    <property type="match status" value="1"/>
</dbReference>
<organism evidence="6 7">
    <name type="scientific">Shewanella gaetbuli</name>
    <dbReference type="NCBI Taxonomy" id="220752"/>
    <lineage>
        <taxon>Bacteria</taxon>
        <taxon>Pseudomonadati</taxon>
        <taxon>Pseudomonadota</taxon>
        <taxon>Gammaproteobacteria</taxon>
        <taxon>Alteromonadales</taxon>
        <taxon>Shewanellaceae</taxon>
        <taxon>Shewanella</taxon>
    </lineage>
</organism>
<dbReference type="GO" id="GO:0003678">
    <property type="term" value="F:DNA helicase activity"/>
    <property type="evidence" value="ECO:0007669"/>
    <property type="project" value="TreeGrafter"/>
</dbReference>
<proteinExistence type="inferred from homology"/>
<evidence type="ECO:0000256" key="2">
    <source>
        <dbReference type="ARBA" id="ARBA00022801"/>
    </source>
</evidence>
<evidence type="ECO:0000259" key="5">
    <source>
        <dbReference type="PROSITE" id="PS51193"/>
    </source>
</evidence>
<dbReference type="Proteomes" id="UP001139333">
    <property type="component" value="Unassembled WGS sequence"/>
</dbReference>
<name>A0A9X1ZPB6_9GAMM</name>
<keyword evidence="1" id="KW-0547">Nucleotide-binding</keyword>
<dbReference type="SUPFAM" id="SSF52540">
    <property type="entry name" value="P-loop containing nucleoside triphosphate hydrolases"/>
    <property type="match status" value="2"/>
</dbReference>
<keyword evidence="3" id="KW-0067">ATP-binding</keyword>
<gene>
    <name evidence="6" type="ORF">L2672_10715</name>
</gene>
<dbReference type="GO" id="GO:0006281">
    <property type="term" value="P:DNA repair"/>
    <property type="evidence" value="ECO:0007669"/>
    <property type="project" value="TreeGrafter"/>
</dbReference>
<evidence type="ECO:0000256" key="3">
    <source>
        <dbReference type="ARBA" id="ARBA00022840"/>
    </source>
</evidence>
<reference evidence="6" key="1">
    <citation type="submission" date="2022-01" db="EMBL/GenBank/DDBJ databases">
        <title>Whole genome-based taxonomy of the Shewanellaceae.</title>
        <authorList>
            <person name="Martin-Rodriguez A.J."/>
        </authorList>
    </citation>
    <scope>NUCLEOTIDE SEQUENCE</scope>
    <source>
        <strain evidence="6">DSM 16422</strain>
    </source>
</reference>
<keyword evidence="6" id="KW-0347">Helicase</keyword>
<dbReference type="InterPro" id="IPR011545">
    <property type="entry name" value="DEAD/DEAH_box_helicase_dom"/>
</dbReference>
<dbReference type="Pfam" id="PF00270">
    <property type="entry name" value="DEAD"/>
    <property type="match status" value="1"/>
</dbReference>
<dbReference type="PROSITE" id="PS51193">
    <property type="entry name" value="HELICASE_ATP_BIND_2"/>
    <property type="match status" value="1"/>
</dbReference>
<sequence>MSTQIEHSAAQGSTDSGIRLANLTKLVINEFSPNGALAKHVHQYSSRQSQTDMAMYVSEAIAKKSNLILEAGTGVGKTFAYLIPAILSGKQVIVSTGSKNLQEQLFVKDLPALLNMLDVKPRVALLKGRNNYLCQLRLDKQMQYASQYREQALDDLLKINQWAALSKDGDIGNLTAVSEDSSVLPSVVSTKESCTGKKCDFYNECFTRKARLKAMEAKVIVVNHHLFFADRLLKDTGFAELLPDPDVVIFDEAHLVPDICINYFGQQINSREIESLLNNLITVHKQQVRDSIQIEHLANRALVQLSQWHNELYSANYTDWRQVLSTKSLIVTSWQLHENLTELELLLTHHIGRFDELDEAFEKLVSLNGRLKTYFECQDNHSAYSVDYGPRYITLRMMPINVAKQCQQLFTHDTSWIFTSATLQVNRQLNHFANEMGLKSSHQVILDSPFDYPKQAMFCVPRHLGKAGQTENSINQFVEVCVQAINAAKGRTFILFTSHSMLKQVATILSRKVNYPLLVQGQGSKQSLLNKYRLLGNAVLLGTASFWEGVDVRGKLLSCVIIDKLPFVSPDDALYKARAANAELQGLDPFNHISLPQAVIMLKQGVGRLIRDEKDLGVLILCDNRIVNRPYGEAFVNSLPPMYRTRDLDTALHFLKQIS</sequence>
<dbReference type="InterPro" id="IPR045028">
    <property type="entry name" value="DinG/Rad3-like"/>
</dbReference>
<dbReference type="Gene3D" id="3.40.50.300">
    <property type="entry name" value="P-loop containing nucleotide triphosphate hydrolases"/>
    <property type="match status" value="2"/>
</dbReference>
<keyword evidence="7" id="KW-1185">Reference proteome</keyword>
<comment type="caution">
    <text evidence="6">The sequence shown here is derived from an EMBL/GenBank/DDBJ whole genome shotgun (WGS) entry which is preliminary data.</text>
</comment>
<dbReference type="InterPro" id="IPR006555">
    <property type="entry name" value="ATP-dep_Helicase_C"/>
</dbReference>
<dbReference type="GO" id="GO:0016818">
    <property type="term" value="F:hydrolase activity, acting on acid anhydrides, in phosphorus-containing anhydrides"/>
    <property type="evidence" value="ECO:0007669"/>
    <property type="project" value="InterPro"/>
</dbReference>
<evidence type="ECO:0000256" key="4">
    <source>
        <dbReference type="ARBA" id="ARBA00038058"/>
    </source>
</evidence>
<keyword evidence="2" id="KW-0378">Hydrolase</keyword>
<accession>A0A9X1ZPB6</accession>
<dbReference type="GO" id="GO:0003676">
    <property type="term" value="F:nucleic acid binding"/>
    <property type="evidence" value="ECO:0007669"/>
    <property type="project" value="InterPro"/>
</dbReference>
<evidence type="ECO:0000256" key="1">
    <source>
        <dbReference type="ARBA" id="ARBA00022741"/>
    </source>
</evidence>
<dbReference type="RefSeq" id="WP_248995850.1">
    <property type="nucleotide sequence ID" value="NZ_JAKIKP010000007.1"/>
</dbReference>
<evidence type="ECO:0000313" key="7">
    <source>
        <dbReference type="Proteomes" id="UP001139333"/>
    </source>
</evidence>
<dbReference type="GO" id="GO:0005524">
    <property type="term" value="F:ATP binding"/>
    <property type="evidence" value="ECO:0007669"/>
    <property type="project" value="UniProtKB-KW"/>
</dbReference>
<dbReference type="PANTHER" id="PTHR11472:SF34">
    <property type="entry name" value="REGULATOR OF TELOMERE ELONGATION HELICASE 1"/>
    <property type="match status" value="1"/>
</dbReference>
<dbReference type="SMART" id="SM00491">
    <property type="entry name" value="HELICc2"/>
    <property type="match status" value="1"/>
</dbReference>
<comment type="similarity">
    <text evidence="4">Belongs to the helicase family. DinG subfamily.</text>
</comment>
<dbReference type="EMBL" id="JAKIKP010000007">
    <property type="protein sequence ID" value="MCL1143167.1"/>
    <property type="molecule type" value="Genomic_DNA"/>
</dbReference>
<dbReference type="Pfam" id="PF13307">
    <property type="entry name" value="Helicase_C_2"/>
    <property type="match status" value="1"/>
</dbReference>
<dbReference type="InterPro" id="IPR027417">
    <property type="entry name" value="P-loop_NTPase"/>
</dbReference>
<protein>
    <submittedName>
        <fullName evidence="6">ATP-dependent DNA helicase</fullName>
    </submittedName>
</protein>